<feature type="transmembrane region" description="Helical" evidence="2">
    <location>
        <begin position="140"/>
        <end position="162"/>
    </location>
</feature>
<evidence type="ECO:0000313" key="5">
    <source>
        <dbReference type="Proteomes" id="UP001177023"/>
    </source>
</evidence>
<evidence type="ECO:0000256" key="1">
    <source>
        <dbReference type="SAM" id="MobiDB-lite"/>
    </source>
</evidence>
<keyword evidence="2" id="KW-0812">Transmembrane</keyword>
<feature type="region of interest" description="Disordered" evidence="1">
    <location>
        <begin position="786"/>
        <end position="813"/>
    </location>
</feature>
<dbReference type="Proteomes" id="UP001177023">
    <property type="component" value="Unassembled WGS sequence"/>
</dbReference>
<feature type="transmembrane region" description="Helical" evidence="2">
    <location>
        <begin position="115"/>
        <end position="134"/>
    </location>
</feature>
<feature type="transmembrane region" description="Helical" evidence="2">
    <location>
        <begin position="73"/>
        <end position="94"/>
    </location>
</feature>
<dbReference type="Pfam" id="PF26432">
    <property type="entry name" value="Roller3_N"/>
    <property type="match status" value="1"/>
</dbReference>
<feature type="non-terminal residue" evidence="4">
    <location>
        <position position="826"/>
    </location>
</feature>
<reference evidence="4" key="1">
    <citation type="submission" date="2023-06" db="EMBL/GenBank/DDBJ databases">
        <authorList>
            <person name="Delattre M."/>
        </authorList>
    </citation>
    <scope>NUCLEOTIDE SEQUENCE</scope>
    <source>
        <strain evidence="4">AF72</strain>
    </source>
</reference>
<sequence length="826" mass="91431">MGLLLAPELERLVPTLPEACVVLVAYIAILVFPIVGRFHSLMRLYCLATLTPLFIMQLFQLIVPLVFPESRYFVLTTAINMYAGSQMLLCNSLLVKFVLERICDTSATYSDYRKMVILLSIIPAMPPSLLASQLSEETFVVVQIFNTILKVAAIIWECSMLIGLMRTVRGKHANMCDVSRADVYLLFTFCGCSTSITMLGYEASVGMDCAYEDTHDESTRILASDVAGLTCLGFPQWYFLVCRFKPATMALCFLFTFPCFILNLFRLHARPLERSIFLGEEVHETYGDRRKSVRTMVGADADLDMASQLAQMRNANGTQYYVTVHRVVNLAKMTATVHVSADSGIAEDVVEKGSLATTRRGSDESNIEKLELPNPVHYQAIQACRLRCAESTIAFPLSRDETTWPPNLLQLCDYGCRVQACETGCADLDGPVSTCATRCQLEAGSESCRQGCHAVEQNFVAQLQEVVDKARIHQMDDPATVPSDVTLAPETSAMRVSFGDEWNLVVQEVSALEVQWYIQSRSTEGNPGWKWTPLPQRSFRNISATCVVGIPRESSVENTARLAIGWRGRVVVSPATNWRLDPEKVIPKVQFSSGLQLSGDMYSVCWLSNRHQGQFRVALAKLDDQPLDEQNTDSTCHLLRKIPRENCCKVTIADVTDSPENPGLQTTHSFEMEEVPEFPGPSAGLLWTNGTHIERLADMDDFTLSRQPLLVPFDLALEDRISALVGISEELIVVGTEHGGIWIVPTPTPPALPIFEDTIVEAVTMENTTGTLMTSTTTTTIQTTVADQEGESDSHPTPPALPTSVKLREPDGSEITQIVHAELKLS</sequence>
<gene>
    <name evidence="4" type="ORF">MSPICULIGERA_LOCUS24027</name>
</gene>
<feature type="transmembrane region" description="Helical" evidence="2">
    <location>
        <begin position="221"/>
        <end position="240"/>
    </location>
</feature>
<evidence type="ECO:0000256" key="2">
    <source>
        <dbReference type="SAM" id="Phobius"/>
    </source>
</evidence>
<keyword evidence="2" id="KW-0472">Membrane</keyword>
<evidence type="ECO:0000259" key="3">
    <source>
        <dbReference type="Pfam" id="PF26432"/>
    </source>
</evidence>
<feature type="transmembrane region" description="Helical" evidence="2">
    <location>
        <begin position="183"/>
        <end position="201"/>
    </location>
</feature>
<proteinExistence type="predicted"/>
<accession>A0AA36DH03</accession>
<comment type="caution">
    <text evidence="4">The sequence shown here is derived from an EMBL/GenBank/DDBJ whole genome shotgun (WGS) entry which is preliminary data.</text>
</comment>
<name>A0AA36DH03_9BILA</name>
<evidence type="ECO:0000313" key="4">
    <source>
        <dbReference type="EMBL" id="CAJ0586019.1"/>
    </source>
</evidence>
<organism evidence="4 5">
    <name type="scientific">Mesorhabditis spiculigera</name>
    <dbReference type="NCBI Taxonomy" id="96644"/>
    <lineage>
        <taxon>Eukaryota</taxon>
        <taxon>Metazoa</taxon>
        <taxon>Ecdysozoa</taxon>
        <taxon>Nematoda</taxon>
        <taxon>Chromadorea</taxon>
        <taxon>Rhabditida</taxon>
        <taxon>Rhabditina</taxon>
        <taxon>Rhabditomorpha</taxon>
        <taxon>Rhabditoidea</taxon>
        <taxon>Rhabditidae</taxon>
        <taxon>Mesorhabditinae</taxon>
        <taxon>Mesorhabditis</taxon>
    </lineage>
</organism>
<keyword evidence="5" id="KW-1185">Reference proteome</keyword>
<keyword evidence="2" id="KW-1133">Transmembrane helix</keyword>
<feature type="transmembrane region" description="Helical" evidence="2">
    <location>
        <begin position="12"/>
        <end position="32"/>
    </location>
</feature>
<feature type="transmembrane region" description="Helical" evidence="2">
    <location>
        <begin position="44"/>
        <end position="67"/>
    </location>
</feature>
<dbReference type="EMBL" id="CATQJA010002707">
    <property type="protein sequence ID" value="CAJ0586019.1"/>
    <property type="molecule type" value="Genomic_DNA"/>
</dbReference>
<dbReference type="InterPro" id="IPR058726">
    <property type="entry name" value="Roller3_N"/>
</dbReference>
<dbReference type="AlphaFoldDB" id="A0AA36DH03"/>
<protein>
    <recommendedName>
        <fullName evidence="3">Roller-3 N-terminal domain-containing protein</fullName>
    </recommendedName>
</protein>
<feature type="domain" description="Roller-3 N-terminal" evidence="3">
    <location>
        <begin position="379"/>
        <end position="451"/>
    </location>
</feature>
<feature type="transmembrane region" description="Helical" evidence="2">
    <location>
        <begin position="247"/>
        <end position="265"/>
    </location>
</feature>